<protein>
    <submittedName>
        <fullName evidence="1">Uncharacterized protein</fullName>
    </submittedName>
</protein>
<evidence type="ECO:0000313" key="1">
    <source>
        <dbReference type="EMBL" id="SEH77040.1"/>
    </source>
</evidence>
<dbReference type="EMBL" id="FNXB01000010">
    <property type="protein sequence ID" value="SEH77040.1"/>
    <property type="molecule type" value="Genomic_DNA"/>
</dbReference>
<proteinExistence type="predicted"/>
<evidence type="ECO:0000313" key="4">
    <source>
        <dbReference type="Proteomes" id="UP000198939"/>
    </source>
</evidence>
<organism evidence="1 3">
    <name type="scientific">Rhizobium tibeticum</name>
    <dbReference type="NCBI Taxonomy" id="501024"/>
    <lineage>
        <taxon>Bacteria</taxon>
        <taxon>Pseudomonadati</taxon>
        <taxon>Pseudomonadota</taxon>
        <taxon>Alphaproteobacteria</taxon>
        <taxon>Hyphomicrobiales</taxon>
        <taxon>Rhizobiaceae</taxon>
        <taxon>Rhizobium/Agrobacterium group</taxon>
        <taxon>Rhizobium</taxon>
    </lineage>
</organism>
<reference evidence="1" key="2">
    <citation type="submission" date="2016-10" db="EMBL/GenBank/DDBJ databases">
        <authorList>
            <person name="de Groot N.N."/>
        </authorList>
    </citation>
    <scope>NUCLEOTIDE SEQUENCE [LARGE SCALE GENOMIC DNA]</scope>
    <source>
        <strain evidence="1">CCBAU85039</strain>
    </source>
</reference>
<sequence length="31" mass="3311">MRAGPMETFITVTTTACPSADGDFCHKATLH</sequence>
<reference evidence="3" key="1">
    <citation type="submission" date="2016-10" db="EMBL/GenBank/DDBJ databases">
        <authorList>
            <person name="Wibberg D."/>
        </authorList>
    </citation>
    <scope>NUCLEOTIDE SEQUENCE [LARGE SCALE GENOMIC DNA]</scope>
</reference>
<dbReference type="EMBL" id="FOCV01000008">
    <property type="protein sequence ID" value="SEN88550.1"/>
    <property type="molecule type" value="Genomic_DNA"/>
</dbReference>
<dbReference type="Proteomes" id="UP000198939">
    <property type="component" value="Unassembled WGS sequence"/>
</dbReference>
<gene>
    <name evidence="1" type="ORF">RTCCBAU85039_2245</name>
    <name evidence="2" type="ORF">SAMN05216228_1008214</name>
</gene>
<dbReference type="AlphaFoldDB" id="A0A1H8K6B1"/>
<evidence type="ECO:0000313" key="3">
    <source>
        <dbReference type="Proteomes" id="UP000183063"/>
    </source>
</evidence>
<accession>A0A1H8K6B1</accession>
<dbReference type="Proteomes" id="UP000183063">
    <property type="component" value="Unassembled WGS sequence"/>
</dbReference>
<keyword evidence="4" id="KW-1185">Reference proteome</keyword>
<name>A0A1H8K6B1_9HYPH</name>
<reference evidence="2 4" key="3">
    <citation type="submission" date="2016-10" db="EMBL/GenBank/DDBJ databases">
        <authorList>
            <person name="Varghese N."/>
            <person name="Submissions S."/>
        </authorList>
    </citation>
    <scope>NUCLEOTIDE SEQUENCE [LARGE SCALE GENOMIC DNA]</scope>
    <source>
        <strain evidence="2 4">CGMCC 1.7071</strain>
    </source>
</reference>
<evidence type="ECO:0000313" key="2">
    <source>
        <dbReference type="EMBL" id="SEN88550.1"/>
    </source>
</evidence>